<keyword evidence="4" id="KW-1185">Reference proteome</keyword>
<name>C1EBH6_MICCC</name>
<dbReference type="InterPro" id="IPR050491">
    <property type="entry name" value="AmpC-like"/>
</dbReference>
<dbReference type="PANTHER" id="PTHR46825">
    <property type="entry name" value="D-ALANYL-D-ALANINE-CARBOXYPEPTIDASE/ENDOPEPTIDASE AMPH"/>
    <property type="match status" value="1"/>
</dbReference>
<accession>C1EBH6</accession>
<feature type="domain" description="Beta-lactamase-related" evidence="2">
    <location>
        <begin position="134"/>
        <end position="490"/>
    </location>
</feature>
<gene>
    <name evidence="3" type="ORF">MICPUN_61075</name>
</gene>
<feature type="region of interest" description="Disordered" evidence="1">
    <location>
        <begin position="1"/>
        <end position="22"/>
    </location>
</feature>
<feature type="region of interest" description="Disordered" evidence="1">
    <location>
        <begin position="89"/>
        <end position="115"/>
    </location>
</feature>
<sequence length="571" mass="59830">MPADDAPAADDARAEPNAPPRRRLKREFDEHWLERCLGAPVERLLRQRRIVGACVCVVKVPMDGAPGETTDAGVVREYIRTYGYASLDPPGGAGSDASGRTNATRRTDVAWSTDPHSPRARLANNYGAVVDPRTTLFDVGSCAKIFPAVAIARLRDDLGVPELTQDADDHLPPELALASKHQTPNTKRAVTVGDLLRHTSGLVDVPGCAATTKPTTTVAKAKAKTGVVAAWPPGLNRAECDRNVALAAAVVERVSGHESYESYVLNELRVGVKDAVRGGRPSSFRNAYAALAEAAAKPAAGPKTKTGEVVVGECAFGDGVRAGRYVTDVTDAGDGTRALVRRAASRRADAADEGNESAGDSSVTPLWLTAWEMRAIVAGLLTPNGTLVRTEASVRDLIGPDVAFRWHGVDGAFEAYGSGFVAETTASGLRRRPTRRFDSAGAQLCTGAQPSTRGCTAVYVSSDDSTGADSLLALFPEHGIGVWIASNTREEWCRCGGGGGGGGGLGEVWDKPPAAGLVDPARSDGAQHALKMRSGPGEGPGGQPRFAELVLSRFVDDFIPAPGDEGGDSPR</sequence>
<feature type="region of interest" description="Disordered" evidence="1">
    <location>
        <begin position="526"/>
        <end position="545"/>
    </location>
</feature>
<dbReference type="InterPro" id="IPR001466">
    <property type="entry name" value="Beta-lactam-related"/>
</dbReference>
<dbReference type="GeneID" id="8246021"/>
<dbReference type="Pfam" id="PF00144">
    <property type="entry name" value="Beta-lactamase"/>
    <property type="match status" value="1"/>
</dbReference>
<dbReference type="InterPro" id="IPR012338">
    <property type="entry name" value="Beta-lactam/transpept-like"/>
</dbReference>
<evidence type="ECO:0000256" key="1">
    <source>
        <dbReference type="SAM" id="MobiDB-lite"/>
    </source>
</evidence>
<evidence type="ECO:0000259" key="2">
    <source>
        <dbReference type="Pfam" id="PF00144"/>
    </source>
</evidence>
<dbReference type="Gene3D" id="3.40.710.10">
    <property type="entry name" value="DD-peptidase/beta-lactamase superfamily"/>
    <property type="match status" value="1"/>
</dbReference>
<dbReference type="EMBL" id="CP001329">
    <property type="protein sequence ID" value="ACO65725.1"/>
    <property type="molecule type" value="Genomic_DNA"/>
</dbReference>
<evidence type="ECO:0000313" key="3">
    <source>
        <dbReference type="EMBL" id="ACO65725.1"/>
    </source>
</evidence>
<dbReference type="AlphaFoldDB" id="C1EBH6"/>
<dbReference type="KEGG" id="mis:MICPUN_61075"/>
<dbReference type="InParanoid" id="C1EBH6"/>
<proteinExistence type="predicted"/>
<protein>
    <recommendedName>
        <fullName evidence="2">Beta-lactamase-related domain-containing protein</fullName>
    </recommendedName>
</protein>
<dbReference type="PANTHER" id="PTHR46825:SF9">
    <property type="entry name" value="BETA-LACTAMASE-RELATED DOMAIN-CONTAINING PROTEIN"/>
    <property type="match status" value="1"/>
</dbReference>
<reference evidence="3 4" key="1">
    <citation type="journal article" date="2009" name="Science">
        <title>Green evolution and dynamic adaptations revealed by genomes of the marine picoeukaryotes Micromonas.</title>
        <authorList>
            <person name="Worden A.Z."/>
            <person name="Lee J.H."/>
            <person name="Mock T."/>
            <person name="Rouze P."/>
            <person name="Simmons M.P."/>
            <person name="Aerts A.L."/>
            <person name="Allen A.E."/>
            <person name="Cuvelier M.L."/>
            <person name="Derelle E."/>
            <person name="Everett M.V."/>
            <person name="Foulon E."/>
            <person name="Grimwood J."/>
            <person name="Gundlach H."/>
            <person name="Henrissat B."/>
            <person name="Napoli C."/>
            <person name="McDonald S.M."/>
            <person name="Parker M.S."/>
            <person name="Rombauts S."/>
            <person name="Salamov A."/>
            <person name="Von Dassow P."/>
            <person name="Badger J.H."/>
            <person name="Coutinho P.M."/>
            <person name="Demir E."/>
            <person name="Dubchak I."/>
            <person name="Gentemann C."/>
            <person name="Eikrem W."/>
            <person name="Gready J.E."/>
            <person name="John U."/>
            <person name="Lanier W."/>
            <person name="Lindquist E.A."/>
            <person name="Lucas S."/>
            <person name="Mayer K.F."/>
            <person name="Moreau H."/>
            <person name="Not F."/>
            <person name="Otillar R."/>
            <person name="Panaud O."/>
            <person name="Pangilinan J."/>
            <person name="Paulsen I."/>
            <person name="Piegu B."/>
            <person name="Poliakov A."/>
            <person name="Robbens S."/>
            <person name="Schmutz J."/>
            <person name="Toulza E."/>
            <person name="Wyss T."/>
            <person name="Zelensky A."/>
            <person name="Zhou K."/>
            <person name="Armbrust E.V."/>
            <person name="Bhattacharya D."/>
            <person name="Goodenough U.W."/>
            <person name="Van de Peer Y."/>
            <person name="Grigoriev I.V."/>
        </authorList>
    </citation>
    <scope>NUCLEOTIDE SEQUENCE [LARGE SCALE GENOMIC DNA]</scope>
    <source>
        <strain evidence="4">RCC299 / NOUM17</strain>
    </source>
</reference>
<organism evidence="3 4">
    <name type="scientific">Micromonas commoda (strain RCC299 / NOUM17 / CCMP2709)</name>
    <name type="common">Picoplanktonic green alga</name>
    <dbReference type="NCBI Taxonomy" id="296587"/>
    <lineage>
        <taxon>Eukaryota</taxon>
        <taxon>Viridiplantae</taxon>
        <taxon>Chlorophyta</taxon>
        <taxon>Mamiellophyceae</taxon>
        <taxon>Mamiellales</taxon>
        <taxon>Mamiellaceae</taxon>
        <taxon>Micromonas</taxon>
    </lineage>
</organism>
<evidence type="ECO:0000313" key="4">
    <source>
        <dbReference type="Proteomes" id="UP000002009"/>
    </source>
</evidence>
<dbReference type="SUPFAM" id="SSF56601">
    <property type="entry name" value="beta-lactamase/transpeptidase-like"/>
    <property type="match status" value="1"/>
</dbReference>
<dbReference type="RefSeq" id="XP_002504467.1">
    <property type="nucleotide sequence ID" value="XM_002504421.1"/>
</dbReference>
<dbReference type="Proteomes" id="UP000002009">
    <property type="component" value="Chromosome 9"/>
</dbReference>